<dbReference type="Proteomes" id="UP001056120">
    <property type="component" value="Linkage Group LG22"/>
</dbReference>
<organism evidence="1 2">
    <name type="scientific">Smallanthus sonchifolius</name>
    <dbReference type="NCBI Taxonomy" id="185202"/>
    <lineage>
        <taxon>Eukaryota</taxon>
        <taxon>Viridiplantae</taxon>
        <taxon>Streptophyta</taxon>
        <taxon>Embryophyta</taxon>
        <taxon>Tracheophyta</taxon>
        <taxon>Spermatophyta</taxon>
        <taxon>Magnoliopsida</taxon>
        <taxon>eudicotyledons</taxon>
        <taxon>Gunneridae</taxon>
        <taxon>Pentapetalae</taxon>
        <taxon>asterids</taxon>
        <taxon>campanulids</taxon>
        <taxon>Asterales</taxon>
        <taxon>Asteraceae</taxon>
        <taxon>Asteroideae</taxon>
        <taxon>Heliantheae alliance</taxon>
        <taxon>Millerieae</taxon>
        <taxon>Smallanthus</taxon>
    </lineage>
</organism>
<evidence type="ECO:0000313" key="1">
    <source>
        <dbReference type="EMBL" id="KAI3725108.1"/>
    </source>
</evidence>
<keyword evidence="2" id="KW-1185">Reference proteome</keyword>
<proteinExistence type="predicted"/>
<comment type="caution">
    <text evidence="1">The sequence shown here is derived from an EMBL/GenBank/DDBJ whole genome shotgun (WGS) entry which is preliminary data.</text>
</comment>
<sequence>MASKLKVEKPRRVDGSFFYPQNGLIGLLNSPPSITISSAVTSYFHLLFDFDADLRVYSASEALKAELRIAATILFIASILTFGTNVQNNPVSSSIQ</sequence>
<name>A0ACB9BT47_9ASTR</name>
<reference evidence="1 2" key="2">
    <citation type="journal article" date="2022" name="Mol. Ecol. Resour.">
        <title>The genomes of chicory, endive, great burdock and yacon provide insights into Asteraceae paleo-polyploidization history and plant inulin production.</title>
        <authorList>
            <person name="Fan W."/>
            <person name="Wang S."/>
            <person name="Wang H."/>
            <person name="Wang A."/>
            <person name="Jiang F."/>
            <person name="Liu H."/>
            <person name="Zhao H."/>
            <person name="Xu D."/>
            <person name="Zhang Y."/>
        </authorList>
    </citation>
    <scope>NUCLEOTIDE SEQUENCE [LARGE SCALE GENOMIC DNA]</scope>
    <source>
        <strain evidence="2">cv. Yunnan</strain>
        <tissue evidence="1">Leaves</tissue>
    </source>
</reference>
<accession>A0ACB9BT47</accession>
<gene>
    <name evidence="1" type="ORF">L1987_64883</name>
</gene>
<reference evidence="2" key="1">
    <citation type="journal article" date="2022" name="Mol. Ecol. Resour.">
        <title>The genomes of chicory, endive, great burdock and yacon provide insights into Asteraceae palaeo-polyploidization history and plant inulin production.</title>
        <authorList>
            <person name="Fan W."/>
            <person name="Wang S."/>
            <person name="Wang H."/>
            <person name="Wang A."/>
            <person name="Jiang F."/>
            <person name="Liu H."/>
            <person name="Zhao H."/>
            <person name="Xu D."/>
            <person name="Zhang Y."/>
        </authorList>
    </citation>
    <scope>NUCLEOTIDE SEQUENCE [LARGE SCALE GENOMIC DNA]</scope>
    <source>
        <strain evidence="2">cv. Yunnan</strain>
    </source>
</reference>
<dbReference type="EMBL" id="CM042039">
    <property type="protein sequence ID" value="KAI3725108.1"/>
    <property type="molecule type" value="Genomic_DNA"/>
</dbReference>
<evidence type="ECO:0000313" key="2">
    <source>
        <dbReference type="Proteomes" id="UP001056120"/>
    </source>
</evidence>
<protein>
    <submittedName>
        <fullName evidence="1">Uncharacterized protein</fullName>
    </submittedName>
</protein>